<dbReference type="Proteomes" id="UP001152320">
    <property type="component" value="Chromosome 19"/>
</dbReference>
<dbReference type="AlphaFoldDB" id="A0A9Q0YMR8"/>
<accession>A0A9Q0YMR8</accession>
<feature type="compositionally biased region" description="Basic and acidic residues" evidence="1">
    <location>
        <begin position="163"/>
        <end position="175"/>
    </location>
</feature>
<protein>
    <submittedName>
        <fullName evidence="2">Uncharacterized protein</fullName>
    </submittedName>
</protein>
<dbReference type="InterPro" id="IPR027417">
    <property type="entry name" value="P-loop_NTPase"/>
</dbReference>
<proteinExistence type="predicted"/>
<evidence type="ECO:0000313" key="2">
    <source>
        <dbReference type="EMBL" id="KAJ8024296.1"/>
    </source>
</evidence>
<sequence length="908" mass="104682">MEVLAGGKSAKTMTSTVEELRESLSLSAVWSLRKYRSEGFSSNTNIVPRKRNSTVDSTKVDMSKDTASSTQKNEQSCKDLRCSFHTAKAGNRFDYSRTIFSSVERVSEICHEIQMALTSQFELSYVDEKRPVDEFNKSFIKDHFPNISKETYMYPLVIQPLHPHESTSDMKEKNRDRKQKSRKFNTRKGYEGEQKTALALLRMFEHFKIPVFMIRSYLWNKTLCKGLVEVLEKNLPNETPDDGEQDILVFLPKVGVLLIEVKSRSEKNFDDALRKSRTQLKALLKYVSYSTLDLIVDRNVPFVKVVSFPYYSRKFIRTAVCDTCFRHFIAEDDLTSPETLHSWYEELIHPLQRDPSNFDQELVGALVARLIGPLTNVVVKGMSEVIADTCTNVEKYGSPQQIKNLFQLNEEQKRICFKDPRYLWITGDPGTGKTVLALWKVQQILTKKQKHIIYLIAGNRDMMLIKLIETLFNSNRTGERNDVQLRIESIETVCPRIQQWYDWEGLLYVIKTLTQQNIDSYVSIIVDEFRLVSNDASGLPEKIVTGKENLKFGNLKNLWIIQKPFCKTTPDFSILELGFELVNLQKIMRMSAPNIKLINRLLNNAIIGGHACDGPSPELYKMECICKKLQATDEPTCIPFLIRRLTEEVVNKLKDSQKKTLNEDEVKKLEERTFGILPKEKLYSSVPEDVVVMTKMNVKVKKLLSQKQLGVVVRPAVYFTGCEKKVVIVDIRNEGSFLPNDNLAEALTRAKGKLVLIDVCCENAREENRYLPREEIEDARLKELLDKLYDPSETDIRRYEKVEFDEKEMDFLREDISLGLYRDEQEIHENMGSVVTVGLLQKTLQQQISPIRTHLAKLDNSVSSIPQMKDDIVQIKDDIVQMKENLNDLSSMFKTFMNEWKSSGIVNK</sequence>
<dbReference type="EMBL" id="JAIZAY010000019">
    <property type="protein sequence ID" value="KAJ8024296.1"/>
    <property type="molecule type" value="Genomic_DNA"/>
</dbReference>
<feature type="region of interest" description="Disordered" evidence="1">
    <location>
        <begin position="46"/>
        <end position="72"/>
    </location>
</feature>
<evidence type="ECO:0000256" key="1">
    <source>
        <dbReference type="SAM" id="MobiDB-lite"/>
    </source>
</evidence>
<name>A0A9Q0YMR8_HOLLE</name>
<keyword evidence="3" id="KW-1185">Reference proteome</keyword>
<dbReference type="SUPFAM" id="SSF52540">
    <property type="entry name" value="P-loop containing nucleoside triphosphate hydrolases"/>
    <property type="match status" value="1"/>
</dbReference>
<comment type="caution">
    <text evidence="2">The sequence shown here is derived from an EMBL/GenBank/DDBJ whole genome shotgun (WGS) entry which is preliminary data.</text>
</comment>
<gene>
    <name evidence="2" type="ORF">HOLleu_36996</name>
</gene>
<dbReference type="OrthoDB" id="6149346at2759"/>
<dbReference type="Gene3D" id="3.40.50.300">
    <property type="entry name" value="P-loop containing nucleotide triphosphate hydrolases"/>
    <property type="match status" value="1"/>
</dbReference>
<reference evidence="2" key="1">
    <citation type="submission" date="2021-10" db="EMBL/GenBank/DDBJ databases">
        <title>Tropical sea cucumber genome reveals ecological adaptation and Cuvierian tubules defense mechanism.</title>
        <authorList>
            <person name="Chen T."/>
        </authorList>
    </citation>
    <scope>NUCLEOTIDE SEQUENCE</scope>
    <source>
        <strain evidence="2">Nanhai2018</strain>
        <tissue evidence="2">Muscle</tissue>
    </source>
</reference>
<feature type="region of interest" description="Disordered" evidence="1">
    <location>
        <begin position="163"/>
        <end position="189"/>
    </location>
</feature>
<organism evidence="2 3">
    <name type="scientific">Holothuria leucospilota</name>
    <name type="common">Black long sea cucumber</name>
    <name type="synonym">Mertensiothuria leucospilota</name>
    <dbReference type="NCBI Taxonomy" id="206669"/>
    <lineage>
        <taxon>Eukaryota</taxon>
        <taxon>Metazoa</taxon>
        <taxon>Echinodermata</taxon>
        <taxon>Eleutherozoa</taxon>
        <taxon>Echinozoa</taxon>
        <taxon>Holothuroidea</taxon>
        <taxon>Aspidochirotacea</taxon>
        <taxon>Aspidochirotida</taxon>
        <taxon>Holothuriidae</taxon>
        <taxon>Holothuria</taxon>
    </lineage>
</organism>
<evidence type="ECO:0000313" key="3">
    <source>
        <dbReference type="Proteomes" id="UP001152320"/>
    </source>
</evidence>
<feature type="compositionally biased region" description="Basic residues" evidence="1">
    <location>
        <begin position="176"/>
        <end position="186"/>
    </location>
</feature>